<accession>A0ABP0E888</accession>
<dbReference type="SUPFAM" id="SSF51045">
    <property type="entry name" value="WW domain"/>
    <property type="match status" value="1"/>
</dbReference>
<evidence type="ECO:0000256" key="5">
    <source>
        <dbReference type="RuleBase" id="RU363014"/>
    </source>
</evidence>
<proteinExistence type="predicted"/>
<gene>
    <name evidence="9" type="primary">ESS1</name>
    <name evidence="9" type="ORF">CAAN4_C00166</name>
</gene>
<dbReference type="Pfam" id="PF00639">
    <property type="entry name" value="Rotamase"/>
    <property type="match status" value="1"/>
</dbReference>
<comment type="catalytic activity">
    <reaction evidence="1 5">
        <text>[protein]-peptidylproline (omega=180) = [protein]-peptidylproline (omega=0)</text>
        <dbReference type="Rhea" id="RHEA:16237"/>
        <dbReference type="Rhea" id="RHEA-COMP:10747"/>
        <dbReference type="Rhea" id="RHEA-COMP:10748"/>
        <dbReference type="ChEBI" id="CHEBI:83833"/>
        <dbReference type="ChEBI" id="CHEBI:83834"/>
        <dbReference type="EC" id="5.2.1.8"/>
    </reaction>
</comment>
<dbReference type="Pfam" id="PF00397">
    <property type="entry name" value="WW"/>
    <property type="match status" value="1"/>
</dbReference>
<dbReference type="SMART" id="SM00456">
    <property type="entry name" value="WW"/>
    <property type="match status" value="1"/>
</dbReference>
<dbReference type="InterPro" id="IPR036020">
    <property type="entry name" value="WW_dom_sf"/>
</dbReference>
<evidence type="ECO:0000256" key="6">
    <source>
        <dbReference type="SAM" id="MobiDB-lite"/>
    </source>
</evidence>
<dbReference type="PROSITE" id="PS50198">
    <property type="entry name" value="PPIC_PPIASE_2"/>
    <property type="match status" value="1"/>
</dbReference>
<dbReference type="PROSITE" id="PS50020">
    <property type="entry name" value="WW_DOMAIN_2"/>
    <property type="match status" value="1"/>
</dbReference>
<dbReference type="InterPro" id="IPR051370">
    <property type="entry name" value="PPIase_Pin1"/>
</dbReference>
<keyword evidence="10" id="KW-1185">Reference proteome</keyword>
<reference evidence="9 10" key="1">
    <citation type="submission" date="2024-01" db="EMBL/GenBank/DDBJ databases">
        <authorList>
            <consortium name="Genoscope - CEA"/>
            <person name="William W."/>
        </authorList>
    </citation>
    <scope>NUCLEOTIDE SEQUENCE [LARGE SCALE GENOMIC DNA]</scope>
    <source>
        <strain evidence="9 10">29B2s-10</strain>
    </source>
</reference>
<evidence type="ECO:0000259" key="7">
    <source>
        <dbReference type="PROSITE" id="PS50020"/>
    </source>
</evidence>
<dbReference type="GO" id="GO:0016853">
    <property type="term" value="F:isomerase activity"/>
    <property type="evidence" value="ECO:0007669"/>
    <property type="project" value="UniProtKB-KW"/>
</dbReference>
<dbReference type="EMBL" id="OZ004255">
    <property type="protein sequence ID" value="CAK7898889.1"/>
    <property type="molecule type" value="Genomic_DNA"/>
</dbReference>
<dbReference type="Gene3D" id="3.10.50.40">
    <property type="match status" value="1"/>
</dbReference>
<dbReference type="CDD" id="cd00201">
    <property type="entry name" value="WW"/>
    <property type="match status" value="1"/>
</dbReference>
<evidence type="ECO:0000259" key="8">
    <source>
        <dbReference type="PROSITE" id="PS50198"/>
    </source>
</evidence>
<keyword evidence="3 4" id="KW-0413">Isomerase</keyword>
<dbReference type="PANTHER" id="PTHR10657:SF4">
    <property type="entry name" value="PEPTIDYL-PROLYL CIS-TRANS ISOMERASE-RELATED"/>
    <property type="match status" value="1"/>
</dbReference>
<protein>
    <recommendedName>
        <fullName evidence="5">Peptidyl-prolyl cis-trans isomerase</fullName>
        <ecNumber evidence="5">5.2.1.8</ecNumber>
    </recommendedName>
</protein>
<evidence type="ECO:0000313" key="9">
    <source>
        <dbReference type="EMBL" id="CAK7898889.1"/>
    </source>
</evidence>
<dbReference type="EC" id="5.2.1.8" evidence="5"/>
<feature type="domain" description="PpiC" evidence="8">
    <location>
        <begin position="63"/>
        <end position="175"/>
    </location>
</feature>
<dbReference type="InterPro" id="IPR000297">
    <property type="entry name" value="PPIase_PpiC"/>
</dbReference>
<dbReference type="PANTHER" id="PTHR10657">
    <property type="entry name" value="PEPTIDYL-PROLYL CIS-TRANS ISOMERASE"/>
    <property type="match status" value="1"/>
</dbReference>
<evidence type="ECO:0000313" key="10">
    <source>
        <dbReference type="Proteomes" id="UP001497600"/>
    </source>
</evidence>
<dbReference type="Proteomes" id="UP001497600">
    <property type="component" value="Chromosome C"/>
</dbReference>
<evidence type="ECO:0000256" key="2">
    <source>
        <dbReference type="ARBA" id="ARBA00023110"/>
    </source>
</evidence>
<evidence type="ECO:0000256" key="4">
    <source>
        <dbReference type="PROSITE-ProRule" id="PRU00278"/>
    </source>
</evidence>
<evidence type="ECO:0000256" key="3">
    <source>
        <dbReference type="ARBA" id="ARBA00023235"/>
    </source>
</evidence>
<name>A0ABP0E888_9ASCO</name>
<dbReference type="InterPro" id="IPR001202">
    <property type="entry name" value="WW_dom"/>
</dbReference>
<keyword evidence="2 4" id="KW-0697">Rotamase</keyword>
<sequence>MTETGLPPGWAIRLSKTHNKEYFLNQATKESSWEAPFGTDNDKLKTYLTKYHAAGNKPVIPSDGKVRASHLLIKSNQSRRPKSWKSPDGVTRSRDEAIAILKKHQERILNGEVKLSELAETESDCSSHSQGGDLGFFGKGSMQPPFEEATFDLNVGEISDIIETDSGVHLIQRTA</sequence>
<feature type="region of interest" description="Disordered" evidence="6">
    <location>
        <begin position="72"/>
        <end position="91"/>
    </location>
</feature>
<organism evidence="9 10">
    <name type="scientific">[Candida] anglica</name>
    <dbReference type="NCBI Taxonomy" id="148631"/>
    <lineage>
        <taxon>Eukaryota</taxon>
        <taxon>Fungi</taxon>
        <taxon>Dikarya</taxon>
        <taxon>Ascomycota</taxon>
        <taxon>Saccharomycotina</taxon>
        <taxon>Pichiomycetes</taxon>
        <taxon>Debaryomycetaceae</taxon>
        <taxon>Kurtzmaniella</taxon>
    </lineage>
</organism>
<dbReference type="Gene3D" id="2.20.70.10">
    <property type="match status" value="1"/>
</dbReference>
<evidence type="ECO:0000256" key="1">
    <source>
        <dbReference type="ARBA" id="ARBA00000971"/>
    </source>
</evidence>
<dbReference type="SUPFAM" id="SSF54534">
    <property type="entry name" value="FKBP-like"/>
    <property type="match status" value="1"/>
</dbReference>
<dbReference type="InterPro" id="IPR046357">
    <property type="entry name" value="PPIase_dom_sf"/>
</dbReference>
<feature type="domain" description="WW" evidence="7">
    <location>
        <begin position="4"/>
        <end position="38"/>
    </location>
</feature>